<evidence type="ECO:0000256" key="1">
    <source>
        <dbReference type="SAM" id="MobiDB-lite"/>
    </source>
</evidence>
<gene>
    <name evidence="3" type="ORF">GCM10010361_11260</name>
</gene>
<dbReference type="InterPro" id="IPR050055">
    <property type="entry name" value="EF-Tu_GTPase"/>
</dbReference>
<dbReference type="Gene3D" id="3.40.50.300">
    <property type="entry name" value="P-loop containing nucleotide triphosphate hydrolases"/>
    <property type="match status" value="1"/>
</dbReference>
<sequence>MGAKEKFDRSLPHVNVTVIGHADHGKTTLTAALTRVCSEVFGSAVVEFDRIDAAPEETRNGLALQQAHVEYSSNVRHYMHTDAPTPGISKNLVADTAADGAVLVVSAPDGIQPMTRQHVLLARRTGIPYLVVFLNKTDLVSDTKQFERIESEVRNLLSANDYPGHHRLGPNGTGGQGRQGDGHQRGQEAGGDPGHLPP</sequence>
<feature type="domain" description="Tr-type G" evidence="2">
    <location>
        <begin position="12"/>
        <end position="160"/>
    </location>
</feature>
<reference evidence="3 4" key="1">
    <citation type="journal article" date="2019" name="Int. J. Syst. Evol. Microbiol.">
        <title>The Global Catalogue of Microorganisms (GCM) 10K type strain sequencing project: providing services to taxonomists for standard genome sequencing and annotation.</title>
        <authorList>
            <consortium name="The Broad Institute Genomics Platform"/>
            <consortium name="The Broad Institute Genome Sequencing Center for Infectious Disease"/>
            <person name="Wu L."/>
            <person name="Ma J."/>
        </authorList>
    </citation>
    <scope>NUCLEOTIDE SEQUENCE [LARGE SCALE GENOMIC DNA]</scope>
    <source>
        <strain evidence="3 4">JCM 4805</strain>
    </source>
</reference>
<dbReference type="PANTHER" id="PTHR43721">
    <property type="entry name" value="ELONGATION FACTOR TU-RELATED"/>
    <property type="match status" value="1"/>
</dbReference>
<evidence type="ECO:0000313" key="3">
    <source>
        <dbReference type="EMBL" id="GAA0448996.1"/>
    </source>
</evidence>
<evidence type="ECO:0000313" key="4">
    <source>
        <dbReference type="Proteomes" id="UP001500909"/>
    </source>
</evidence>
<evidence type="ECO:0000259" key="2">
    <source>
        <dbReference type="Pfam" id="PF00009"/>
    </source>
</evidence>
<dbReference type="EMBL" id="BAAABY010000009">
    <property type="protein sequence ID" value="GAA0448996.1"/>
    <property type="molecule type" value="Genomic_DNA"/>
</dbReference>
<dbReference type="SUPFAM" id="SSF52540">
    <property type="entry name" value="P-loop containing nucleoside triphosphate hydrolases"/>
    <property type="match status" value="1"/>
</dbReference>
<dbReference type="Proteomes" id="UP001500909">
    <property type="component" value="Unassembled WGS sequence"/>
</dbReference>
<dbReference type="InterPro" id="IPR027417">
    <property type="entry name" value="P-loop_NTPase"/>
</dbReference>
<dbReference type="Pfam" id="PF00009">
    <property type="entry name" value="GTP_EFTU"/>
    <property type="match status" value="1"/>
</dbReference>
<name>A0ABN0ZJ23_9ACTN</name>
<dbReference type="InterPro" id="IPR000795">
    <property type="entry name" value="T_Tr_GTP-bd_dom"/>
</dbReference>
<accession>A0ABN0ZJ23</accession>
<feature type="compositionally biased region" description="Gly residues" evidence="1">
    <location>
        <begin position="188"/>
        <end position="198"/>
    </location>
</feature>
<feature type="region of interest" description="Disordered" evidence="1">
    <location>
        <begin position="157"/>
        <end position="198"/>
    </location>
</feature>
<proteinExistence type="predicted"/>
<dbReference type="PRINTS" id="PR00315">
    <property type="entry name" value="ELONGATNFCT"/>
</dbReference>
<protein>
    <recommendedName>
        <fullName evidence="2">Tr-type G domain-containing protein</fullName>
    </recommendedName>
</protein>
<organism evidence="3 4">
    <name type="scientific">Streptomyces olivaceiscleroticus</name>
    <dbReference type="NCBI Taxonomy" id="68245"/>
    <lineage>
        <taxon>Bacteria</taxon>
        <taxon>Bacillati</taxon>
        <taxon>Actinomycetota</taxon>
        <taxon>Actinomycetes</taxon>
        <taxon>Kitasatosporales</taxon>
        <taxon>Streptomycetaceae</taxon>
        <taxon>Streptomyces</taxon>
    </lineage>
</organism>
<keyword evidence="4" id="KW-1185">Reference proteome</keyword>
<dbReference type="PANTHER" id="PTHR43721:SF22">
    <property type="entry name" value="ELONGATION FACTOR TU, MITOCHONDRIAL"/>
    <property type="match status" value="1"/>
</dbReference>
<comment type="caution">
    <text evidence="3">The sequence shown here is derived from an EMBL/GenBank/DDBJ whole genome shotgun (WGS) entry which is preliminary data.</text>
</comment>